<evidence type="ECO:0000256" key="4">
    <source>
        <dbReference type="ARBA" id="ARBA00022989"/>
    </source>
</evidence>
<sequence>MSASNTSAPVFLLLATGTFLGLYFPLGKLSGAAGIPPAVWTLLISAGSALVIGAVLALRREALPLTPPFLRFYAIGGIISYALPNFLVYLIIPHLGSGYTSIMYTLSPIITTILATALNARRPNLLGVCGILIGFIGAMLIVLGKGRVGEVNVLWIGIGFLIPLTLASGNVYRTLDWPRGARPLALAAGSNLAAALVMSAALLATSGELGLGTLANAPLVSLAQVAVSAAMLAFFFRLQMAGGPVYLSQIGYVAAALGLGVGTFLLGEHYDWLTWLGAVVITAGVIITTIAQRAPGQ</sequence>
<feature type="transmembrane region" description="Helical" evidence="6">
    <location>
        <begin position="125"/>
        <end position="146"/>
    </location>
</feature>
<dbReference type="GO" id="GO:0016020">
    <property type="term" value="C:membrane"/>
    <property type="evidence" value="ECO:0007669"/>
    <property type="project" value="UniProtKB-SubCell"/>
</dbReference>
<dbReference type="Pfam" id="PF00892">
    <property type="entry name" value="EamA"/>
    <property type="match status" value="1"/>
</dbReference>
<evidence type="ECO:0000256" key="2">
    <source>
        <dbReference type="ARBA" id="ARBA00007362"/>
    </source>
</evidence>
<feature type="transmembrane region" description="Helical" evidence="6">
    <location>
        <begin position="7"/>
        <end position="26"/>
    </location>
</feature>
<accession>A0A2S9QCR0</accession>
<dbReference type="PANTHER" id="PTHR32322">
    <property type="entry name" value="INNER MEMBRANE TRANSPORTER"/>
    <property type="match status" value="1"/>
</dbReference>
<organism evidence="8 9">
    <name type="scientific">Labrys okinawensis</name>
    <dbReference type="NCBI Taxonomy" id="346911"/>
    <lineage>
        <taxon>Bacteria</taxon>
        <taxon>Pseudomonadati</taxon>
        <taxon>Pseudomonadota</taxon>
        <taxon>Alphaproteobacteria</taxon>
        <taxon>Hyphomicrobiales</taxon>
        <taxon>Xanthobacteraceae</taxon>
        <taxon>Labrys</taxon>
    </lineage>
</organism>
<keyword evidence="5 6" id="KW-0472">Membrane</keyword>
<feature type="transmembrane region" description="Helical" evidence="6">
    <location>
        <begin position="152"/>
        <end position="172"/>
    </location>
</feature>
<keyword evidence="4 6" id="KW-1133">Transmembrane helix</keyword>
<evidence type="ECO:0000313" key="8">
    <source>
        <dbReference type="EMBL" id="PRH87132.1"/>
    </source>
</evidence>
<keyword evidence="3 6" id="KW-0812">Transmembrane</keyword>
<evidence type="ECO:0000259" key="7">
    <source>
        <dbReference type="Pfam" id="PF00892"/>
    </source>
</evidence>
<comment type="similarity">
    <text evidence="2">Belongs to the EamA transporter family.</text>
</comment>
<feature type="transmembrane region" description="Helical" evidence="6">
    <location>
        <begin position="98"/>
        <end position="118"/>
    </location>
</feature>
<dbReference type="SUPFAM" id="SSF103481">
    <property type="entry name" value="Multidrug resistance efflux transporter EmrE"/>
    <property type="match status" value="2"/>
</dbReference>
<dbReference type="InterPro" id="IPR050638">
    <property type="entry name" value="AA-Vitamin_Transporters"/>
</dbReference>
<comment type="caution">
    <text evidence="8">The sequence shown here is derived from an EMBL/GenBank/DDBJ whole genome shotgun (WGS) entry which is preliminary data.</text>
</comment>
<feature type="transmembrane region" description="Helical" evidence="6">
    <location>
        <begin position="245"/>
        <end position="266"/>
    </location>
</feature>
<feature type="transmembrane region" description="Helical" evidence="6">
    <location>
        <begin position="217"/>
        <end position="238"/>
    </location>
</feature>
<keyword evidence="9" id="KW-1185">Reference proteome</keyword>
<evidence type="ECO:0000256" key="5">
    <source>
        <dbReference type="ARBA" id="ARBA00023136"/>
    </source>
</evidence>
<gene>
    <name evidence="8" type="ORF">C5L14_10820</name>
</gene>
<protein>
    <submittedName>
        <fullName evidence="8">EamA family transporter</fullName>
    </submittedName>
</protein>
<feature type="transmembrane region" description="Helical" evidence="6">
    <location>
        <begin position="38"/>
        <end position="58"/>
    </location>
</feature>
<dbReference type="OrthoDB" id="8688375at2"/>
<feature type="transmembrane region" description="Helical" evidence="6">
    <location>
        <begin position="184"/>
        <end position="205"/>
    </location>
</feature>
<feature type="domain" description="EamA" evidence="7">
    <location>
        <begin position="10"/>
        <end position="142"/>
    </location>
</feature>
<dbReference type="PANTHER" id="PTHR32322:SF2">
    <property type="entry name" value="EAMA DOMAIN-CONTAINING PROTEIN"/>
    <property type="match status" value="1"/>
</dbReference>
<dbReference type="AlphaFoldDB" id="A0A2S9QCR0"/>
<evidence type="ECO:0000256" key="1">
    <source>
        <dbReference type="ARBA" id="ARBA00004141"/>
    </source>
</evidence>
<dbReference type="InterPro" id="IPR000620">
    <property type="entry name" value="EamA_dom"/>
</dbReference>
<evidence type="ECO:0000256" key="3">
    <source>
        <dbReference type="ARBA" id="ARBA00022692"/>
    </source>
</evidence>
<evidence type="ECO:0000313" key="9">
    <source>
        <dbReference type="Proteomes" id="UP000237682"/>
    </source>
</evidence>
<comment type="subcellular location">
    <subcellularLocation>
        <location evidence="1">Membrane</location>
        <topology evidence="1">Multi-pass membrane protein</topology>
    </subcellularLocation>
</comment>
<proteinExistence type="inferred from homology"/>
<reference evidence="8 9" key="1">
    <citation type="submission" date="2018-02" db="EMBL/GenBank/DDBJ databases">
        <title>Whole genome sequencing of endophytic bacterium.</title>
        <authorList>
            <person name="Eedara R."/>
            <person name="Podile A.R."/>
        </authorList>
    </citation>
    <scope>NUCLEOTIDE SEQUENCE [LARGE SCALE GENOMIC DNA]</scope>
    <source>
        <strain evidence="8 9">RP1T</strain>
    </source>
</reference>
<feature type="transmembrane region" description="Helical" evidence="6">
    <location>
        <begin position="272"/>
        <end position="291"/>
    </location>
</feature>
<name>A0A2S9QCR0_9HYPH</name>
<evidence type="ECO:0000256" key="6">
    <source>
        <dbReference type="SAM" id="Phobius"/>
    </source>
</evidence>
<dbReference type="EMBL" id="PUEJ01000004">
    <property type="protein sequence ID" value="PRH87132.1"/>
    <property type="molecule type" value="Genomic_DNA"/>
</dbReference>
<dbReference type="Proteomes" id="UP000237682">
    <property type="component" value="Unassembled WGS sequence"/>
</dbReference>
<feature type="transmembrane region" description="Helical" evidence="6">
    <location>
        <begin position="70"/>
        <end position="92"/>
    </location>
</feature>
<dbReference type="RefSeq" id="WP_105862072.1">
    <property type="nucleotide sequence ID" value="NZ_PUEJ01000004.1"/>
</dbReference>
<dbReference type="InterPro" id="IPR037185">
    <property type="entry name" value="EmrE-like"/>
</dbReference>